<proteinExistence type="predicted"/>
<dbReference type="Proteomes" id="UP001501237">
    <property type="component" value="Unassembled WGS sequence"/>
</dbReference>
<dbReference type="PROSITE" id="PS50995">
    <property type="entry name" value="HTH_MARR_2"/>
    <property type="match status" value="1"/>
</dbReference>
<protein>
    <recommendedName>
        <fullName evidence="1">HTH marR-type domain-containing protein</fullName>
    </recommendedName>
</protein>
<sequence>MEPAQLADLLMRAARRIRHGQSDALAPLGLNPSQARALRVVLRAEAPLRMSDLAARLGIVPRSATTIVDALEAAELLTRVPDPANRRSTLLRPTPRALEVGEALRAARREAAEALFTRLDEGQRAELGELLTLLAEES</sequence>
<evidence type="ECO:0000313" key="3">
    <source>
        <dbReference type="Proteomes" id="UP001501237"/>
    </source>
</evidence>
<comment type="caution">
    <text evidence="2">The sequence shown here is derived from an EMBL/GenBank/DDBJ whole genome shotgun (WGS) entry which is preliminary data.</text>
</comment>
<evidence type="ECO:0000259" key="1">
    <source>
        <dbReference type="PROSITE" id="PS50995"/>
    </source>
</evidence>
<feature type="domain" description="HTH marR-type" evidence="1">
    <location>
        <begin position="3"/>
        <end position="136"/>
    </location>
</feature>
<dbReference type="SMART" id="SM00347">
    <property type="entry name" value="HTH_MARR"/>
    <property type="match status" value="1"/>
</dbReference>
<gene>
    <name evidence="2" type="ORF">GCM10010468_06470</name>
</gene>
<evidence type="ECO:0000313" key="2">
    <source>
        <dbReference type="EMBL" id="GAA3196071.1"/>
    </source>
</evidence>
<accession>A0ABP6PZ41</accession>
<dbReference type="Gene3D" id="1.10.10.10">
    <property type="entry name" value="Winged helix-like DNA-binding domain superfamily/Winged helix DNA-binding domain"/>
    <property type="match status" value="1"/>
</dbReference>
<dbReference type="SUPFAM" id="SSF46785">
    <property type="entry name" value="Winged helix' DNA-binding domain"/>
    <property type="match status" value="1"/>
</dbReference>
<dbReference type="PANTHER" id="PTHR33164">
    <property type="entry name" value="TRANSCRIPTIONAL REGULATOR, MARR FAMILY"/>
    <property type="match status" value="1"/>
</dbReference>
<reference evidence="3" key="1">
    <citation type="journal article" date="2019" name="Int. J. Syst. Evol. Microbiol.">
        <title>The Global Catalogue of Microorganisms (GCM) 10K type strain sequencing project: providing services to taxonomists for standard genome sequencing and annotation.</title>
        <authorList>
            <consortium name="The Broad Institute Genomics Platform"/>
            <consortium name="The Broad Institute Genome Sequencing Center for Infectious Disease"/>
            <person name="Wu L."/>
            <person name="Ma J."/>
        </authorList>
    </citation>
    <scope>NUCLEOTIDE SEQUENCE [LARGE SCALE GENOMIC DNA]</scope>
    <source>
        <strain evidence="3">JCM 9377</strain>
    </source>
</reference>
<dbReference type="RefSeq" id="WP_344821926.1">
    <property type="nucleotide sequence ID" value="NZ_BAAAUV010000002.1"/>
</dbReference>
<dbReference type="PANTHER" id="PTHR33164:SF103">
    <property type="entry name" value="REGULATORY PROTEIN MARR"/>
    <property type="match status" value="1"/>
</dbReference>
<dbReference type="EMBL" id="BAAAUV010000002">
    <property type="protein sequence ID" value="GAA3196071.1"/>
    <property type="molecule type" value="Genomic_DNA"/>
</dbReference>
<dbReference type="Pfam" id="PF12802">
    <property type="entry name" value="MarR_2"/>
    <property type="match status" value="1"/>
</dbReference>
<name>A0ABP6PZ41_9ACTN</name>
<dbReference type="InterPro" id="IPR039422">
    <property type="entry name" value="MarR/SlyA-like"/>
</dbReference>
<dbReference type="InterPro" id="IPR000835">
    <property type="entry name" value="HTH_MarR-typ"/>
</dbReference>
<dbReference type="InterPro" id="IPR036390">
    <property type="entry name" value="WH_DNA-bd_sf"/>
</dbReference>
<keyword evidence="3" id="KW-1185">Reference proteome</keyword>
<dbReference type="InterPro" id="IPR036388">
    <property type="entry name" value="WH-like_DNA-bd_sf"/>
</dbReference>
<organism evidence="2 3">
    <name type="scientific">Actinocorallia longicatena</name>
    <dbReference type="NCBI Taxonomy" id="111803"/>
    <lineage>
        <taxon>Bacteria</taxon>
        <taxon>Bacillati</taxon>
        <taxon>Actinomycetota</taxon>
        <taxon>Actinomycetes</taxon>
        <taxon>Streptosporangiales</taxon>
        <taxon>Thermomonosporaceae</taxon>
        <taxon>Actinocorallia</taxon>
    </lineage>
</organism>